<dbReference type="EMBL" id="KL142405">
    <property type="protein sequence ID" value="KDR68938.1"/>
    <property type="molecule type" value="Genomic_DNA"/>
</dbReference>
<feature type="signal peptide" evidence="1">
    <location>
        <begin position="1"/>
        <end position="21"/>
    </location>
</feature>
<dbReference type="HOGENOM" id="CLU_2704980_0_0_1"/>
<evidence type="ECO:0000256" key="1">
    <source>
        <dbReference type="SAM" id="SignalP"/>
    </source>
</evidence>
<proteinExistence type="predicted"/>
<gene>
    <name evidence="2" type="ORF">GALMADRAFT_937059</name>
</gene>
<dbReference type="AlphaFoldDB" id="A0A067SQB5"/>
<organism evidence="2 3">
    <name type="scientific">Galerina marginata (strain CBS 339.88)</name>
    <dbReference type="NCBI Taxonomy" id="685588"/>
    <lineage>
        <taxon>Eukaryota</taxon>
        <taxon>Fungi</taxon>
        <taxon>Dikarya</taxon>
        <taxon>Basidiomycota</taxon>
        <taxon>Agaricomycotina</taxon>
        <taxon>Agaricomycetes</taxon>
        <taxon>Agaricomycetidae</taxon>
        <taxon>Agaricales</taxon>
        <taxon>Agaricineae</taxon>
        <taxon>Strophariaceae</taxon>
        <taxon>Galerina</taxon>
    </lineage>
</organism>
<evidence type="ECO:0000313" key="2">
    <source>
        <dbReference type="EMBL" id="KDR68938.1"/>
    </source>
</evidence>
<dbReference type="Proteomes" id="UP000027222">
    <property type="component" value="Unassembled WGS sequence"/>
</dbReference>
<reference evidence="3" key="1">
    <citation type="journal article" date="2014" name="Proc. Natl. Acad. Sci. U.S.A.">
        <title>Extensive sampling of basidiomycete genomes demonstrates inadequacy of the white-rot/brown-rot paradigm for wood decay fungi.</title>
        <authorList>
            <person name="Riley R."/>
            <person name="Salamov A.A."/>
            <person name="Brown D.W."/>
            <person name="Nagy L.G."/>
            <person name="Floudas D."/>
            <person name="Held B.W."/>
            <person name="Levasseur A."/>
            <person name="Lombard V."/>
            <person name="Morin E."/>
            <person name="Otillar R."/>
            <person name="Lindquist E.A."/>
            <person name="Sun H."/>
            <person name="LaButti K.M."/>
            <person name="Schmutz J."/>
            <person name="Jabbour D."/>
            <person name="Luo H."/>
            <person name="Baker S.E."/>
            <person name="Pisabarro A.G."/>
            <person name="Walton J.D."/>
            <person name="Blanchette R.A."/>
            <person name="Henrissat B."/>
            <person name="Martin F."/>
            <person name="Cullen D."/>
            <person name="Hibbett D.S."/>
            <person name="Grigoriev I.V."/>
        </authorList>
    </citation>
    <scope>NUCLEOTIDE SEQUENCE [LARGE SCALE GENOMIC DNA]</scope>
    <source>
        <strain evidence="3">CBS 339.88</strain>
    </source>
</reference>
<protein>
    <submittedName>
        <fullName evidence="2">Uncharacterized protein</fullName>
    </submittedName>
</protein>
<feature type="chain" id="PRO_5001648543" evidence="1">
    <location>
        <begin position="22"/>
        <end position="73"/>
    </location>
</feature>
<keyword evidence="1" id="KW-0732">Signal</keyword>
<keyword evidence="3" id="KW-1185">Reference proteome</keyword>
<sequence length="73" mass="7620">MVLGLLLPSLDLMGIIHSATAGLVKAVPGFSRGRIPNAGKSNEALSSLQLSSLSGNGQVTKKKLEYRLVSQAE</sequence>
<accession>A0A067SQB5</accession>
<evidence type="ECO:0000313" key="3">
    <source>
        <dbReference type="Proteomes" id="UP000027222"/>
    </source>
</evidence>
<name>A0A067SQB5_GALM3</name>